<protein>
    <submittedName>
        <fullName evidence="3">Uncharacterized protein</fullName>
    </submittedName>
</protein>
<keyword evidence="4" id="KW-1185">Reference proteome</keyword>
<feature type="transmembrane region" description="Helical" evidence="2">
    <location>
        <begin position="214"/>
        <end position="233"/>
    </location>
</feature>
<proteinExistence type="predicted"/>
<feature type="region of interest" description="Disordered" evidence="1">
    <location>
        <begin position="287"/>
        <end position="403"/>
    </location>
</feature>
<dbReference type="AlphaFoldDB" id="A0AA37LSM3"/>
<feature type="transmembrane region" description="Helical" evidence="2">
    <location>
        <begin position="253"/>
        <end position="273"/>
    </location>
</feature>
<evidence type="ECO:0000256" key="1">
    <source>
        <dbReference type="SAM" id="MobiDB-lite"/>
    </source>
</evidence>
<feature type="compositionally biased region" description="Basic and acidic residues" evidence="1">
    <location>
        <begin position="311"/>
        <end position="322"/>
    </location>
</feature>
<keyword evidence="2" id="KW-0812">Transmembrane</keyword>
<dbReference type="Proteomes" id="UP001055172">
    <property type="component" value="Unassembled WGS sequence"/>
</dbReference>
<gene>
    <name evidence="3" type="ORF">ColLi_06758</name>
</gene>
<reference evidence="3 4" key="1">
    <citation type="submission" date="2021-07" db="EMBL/GenBank/DDBJ databases">
        <title>Genome data of Colletotrichum spaethianum.</title>
        <authorList>
            <person name="Utami Y.D."/>
            <person name="Hiruma K."/>
        </authorList>
    </citation>
    <scope>NUCLEOTIDE SEQUENCE [LARGE SCALE GENOMIC DNA]</scope>
    <source>
        <strain evidence="3 4">MAFF 242679</strain>
    </source>
</reference>
<comment type="caution">
    <text evidence="3">The sequence shown here is derived from an EMBL/GenBank/DDBJ whole genome shotgun (WGS) entry which is preliminary data.</text>
</comment>
<sequence length="403" mass="44184">MNAPIEDDRSSAGPKYIFERHEERKIRRRLLQSALFFDVIAVALVISLCIGGWTRSNSGYSTSTMSEDSHLVTWSAAYRRNATGLQRTFVMSWFLSSSCYMEEDTNYGPRHGGCVHRMPGSPFDLDAIMAEITVKLVETDNLDHDGDGEGMFEGLEDLALSAATTVTASRDALASYVIFSAMSLGVWVWHGIVRKNSIEVKPSSWRIPAYSQGLAAIALLVASAITTAVAYKADGILGKYEDVFRYHSAGTSFAAMTWCAFVSHLLGLLAYVGSVLMCERLDRPELYPPEPEPEPGTVPPALAGHGVNRGNRRDAPVHREQDPNDVDDELPPYSRVDPYEMSISRRGGRGSRASRESLEDIELGAVGNRGHANDVDLSVPAPDYELHERPSDRGVDRVPGGST</sequence>
<evidence type="ECO:0000256" key="2">
    <source>
        <dbReference type="SAM" id="Phobius"/>
    </source>
</evidence>
<name>A0AA37LSM3_9PEZI</name>
<feature type="transmembrane region" description="Helical" evidence="2">
    <location>
        <begin position="30"/>
        <end position="53"/>
    </location>
</feature>
<feature type="transmembrane region" description="Helical" evidence="2">
    <location>
        <begin position="173"/>
        <end position="193"/>
    </location>
</feature>
<accession>A0AA37LSM3</accession>
<feature type="compositionally biased region" description="Basic and acidic residues" evidence="1">
    <location>
        <begin position="384"/>
        <end position="396"/>
    </location>
</feature>
<organism evidence="3 4">
    <name type="scientific">Colletotrichum liriopes</name>
    <dbReference type="NCBI Taxonomy" id="708192"/>
    <lineage>
        <taxon>Eukaryota</taxon>
        <taxon>Fungi</taxon>
        <taxon>Dikarya</taxon>
        <taxon>Ascomycota</taxon>
        <taxon>Pezizomycotina</taxon>
        <taxon>Sordariomycetes</taxon>
        <taxon>Hypocreomycetidae</taxon>
        <taxon>Glomerellales</taxon>
        <taxon>Glomerellaceae</taxon>
        <taxon>Colletotrichum</taxon>
        <taxon>Colletotrichum spaethianum species complex</taxon>
    </lineage>
</organism>
<keyword evidence="2" id="KW-0472">Membrane</keyword>
<dbReference type="EMBL" id="BPPX01000013">
    <property type="protein sequence ID" value="GJC83920.1"/>
    <property type="molecule type" value="Genomic_DNA"/>
</dbReference>
<feature type="compositionally biased region" description="Pro residues" evidence="1">
    <location>
        <begin position="287"/>
        <end position="298"/>
    </location>
</feature>
<keyword evidence="2" id="KW-1133">Transmembrane helix</keyword>
<evidence type="ECO:0000313" key="3">
    <source>
        <dbReference type="EMBL" id="GJC83920.1"/>
    </source>
</evidence>
<evidence type="ECO:0000313" key="4">
    <source>
        <dbReference type="Proteomes" id="UP001055172"/>
    </source>
</evidence>